<feature type="domain" description="DUF7597" evidence="2">
    <location>
        <begin position="6"/>
        <end position="130"/>
    </location>
</feature>
<evidence type="ECO:0000259" key="2">
    <source>
        <dbReference type="Pfam" id="PF24530"/>
    </source>
</evidence>
<evidence type="ECO:0000313" key="4">
    <source>
        <dbReference type="Proteomes" id="UP001231189"/>
    </source>
</evidence>
<protein>
    <recommendedName>
        <fullName evidence="2">DUF7597 domain-containing protein</fullName>
    </recommendedName>
</protein>
<accession>A0AAD8WJ22</accession>
<feature type="compositionally biased region" description="Polar residues" evidence="1">
    <location>
        <begin position="440"/>
        <end position="451"/>
    </location>
</feature>
<comment type="caution">
    <text evidence="3">The sequence shown here is derived from an EMBL/GenBank/DDBJ whole genome shotgun (WGS) entry which is preliminary data.</text>
</comment>
<dbReference type="InterPro" id="IPR056018">
    <property type="entry name" value="DUF7597"/>
</dbReference>
<dbReference type="Pfam" id="PF24530">
    <property type="entry name" value="DUF7597"/>
    <property type="match status" value="1"/>
</dbReference>
<evidence type="ECO:0000256" key="1">
    <source>
        <dbReference type="SAM" id="MobiDB-lite"/>
    </source>
</evidence>
<sequence>MANFPVNPFRFIPEGLIIDDGPAARVARTHVALSAEAPAYHGEYAIAVADRPMGELERPVLLSRLVDLLRYDHNIEIHSARSSPFGIGLFRFSSVMARDTIVEGHGFQLDEATRVSFVRHDEALNFKRTPAGEERWILLIGFPLDYQTDATIAQACISFGQTLLWHDPSGNGSRVLVRVLLIDAALVPRSLVLRQMGGQNGSWTVPVYLLRGLAQAEAGSAPSVAIQMEDPIPPNGNPHPLLDLTEIGAQQDNLNLPTGWQPNNAGSGEDAPQPPPGSLVQLNAIPGEQGVNAEDGSVPENNVYDDLEDEGFNFDDLEDAGLDFGAIVSETEYPDDQLVLVNVQHAINISDALAAAIAEVHLNPVPRSELHLVHPIWGPMPNPAENQLAIVPFVPTPQFPEENTSNATADEAESSAAAASRKRRRQVQLSVENLRRSPRSNKYQGFKQQIVSDRVERKSHVKPSYTLTITPPPRPESDSLPVNVTPVPEEEQGREAEVPPPTPIMLLQHLAVNLCGVPEEEVSQEALQATRAEEEEGGQEETEDVTEP</sequence>
<feature type="compositionally biased region" description="Polar residues" evidence="1">
    <location>
        <begin position="253"/>
        <end position="266"/>
    </location>
</feature>
<feature type="compositionally biased region" description="Low complexity" evidence="1">
    <location>
        <begin position="404"/>
        <end position="419"/>
    </location>
</feature>
<dbReference type="Proteomes" id="UP001231189">
    <property type="component" value="Unassembled WGS sequence"/>
</dbReference>
<feature type="region of interest" description="Disordered" evidence="1">
    <location>
        <begin position="396"/>
        <end position="497"/>
    </location>
</feature>
<organism evidence="3 4">
    <name type="scientific">Lolium multiflorum</name>
    <name type="common">Italian ryegrass</name>
    <name type="synonym">Lolium perenne subsp. multiflorum</name>
    <dbReference type="NCBI Taxonomy" id="4521"/>
    <lineage>
        <taxon>Eukaryota</taxon>
        <taxon>Viridiplantae</taxon>
        <taxon>Streptophyta</taxon>
        <taxon>Embryophyta</taxon>
        <taxon>Tracheophyta</taxon>
        <taxon>Spermatophyta</taxon>
        <taxon>Magnoliopsida</taxon>
        <taxon>Liliopsida</taxon>
        <taxon>Poales</taxon>
        <taxon>Poaceae</taxon>
        <taxon>BOP clade</taxon>
        <taxon>Pooideae</taxon>
        <taxon>Poodae</taxon>
        <taxon>Poeae</taxon>
        <taxon>Poeae Chloroplast Group 2 (Poeae type)</taxon>
        <taxon>Loliodinae</taxon>
        <taxon>Loliinae</taxon>
        <taxon>Lolium</taxon>
    </lineage>
</organism>
<feature type="compositionally biased region" description="Acidic residues" evidence="1">
    <location>
        <begin position="533"/>
        <end position="548"/>
    </location>
</feature>
<feature type="region of interest" description="Disordered" evidence="1">
    <location>
        <begin position="253"/>
        <end position="277"/>
    </location>
</feature>
<gene>
    <name evidence="3" type="ORF">QYE76_052591</name>
</gene>
<proteinExistence type="predicted"/>
<feature type="region of interest" description="Disordered" evidence="1">
    <location>
        <begin position="521"/>
        <end position="548"/>
    </location>
</feature>
<name>A0AAD8WJ22_LOLMU</name>
<keyword evidence="4" id="KW-1185">Reference proteome</keyword>
<reference evidence="3" key="1">
    <citation type="submission" date="2023-07" db="EMBL/GenBank/DDBJ databases">
        <title>A chromosome-level genome assembly of Lolium multiflorum.</title>
        <authorList>
            <person name="Chen Y."/>
            <person name="Copetti D."/>
            <person name="Kolliker R."/>
            <person name="Studer B."/>
        </authorList>
    </citation>
    <scope>NUCLEOTIDE SEQUENCE</scope>
    <source>
        <strain evidence="3">02402/16</strain>
        <tissue evidence="3">Leaf</tissue>
    </source>
</reference>
<dbReference type="EMBL" id="JAUUTY010000003">
    <property type="protein sequence ID" value="KAK1664432.1"/>
    <property type="molecule type" value="Genomic_DNA"/>
</dbReference>
<dbReference type="AlphaFoldDB" id="A0AAD8WJ22"/>
<dbReference type="PANTHER" id="PTHR33075">
    <property type="entry name" value="OS02G0499800 PROTEIN"/>
    <property type="match status" value="1"/>
</dbReference>
<evidence type="ECO:0000313" key="3">
    <source>
        <dbReference type="EMBL" id="KAK1664432.1"/>
    </source>
</evidence>